<reference evidence="2" key="1">
    <citation type="submission" date="2015-01" db="EMBL/GenBank/DDBJ databases">
        <authorList>
            <person name="Aksoy S."/>
            <person name="Warren W."/>
            <person name="Wilson R.K."/>
        </authorList>
    </citation>
    <scope>NUCLEOTIDE SEQUENCE [LARGE SCALE GENOMIC DNA]</scope>
    <source>
        <strain evidence="2">IAEA</strain>
    </source>
</reference>
<keyword evidence="2" id="KW-1185">Reference proteome</keyword>
<dbReference type="EnsemblMetazoa" id="GPPI011463-RA">
    <property type="protein sequence ID" value="GPPI011463-PA"/>
    <property type="gene ID" value="GPPI011463"/>
</dbReference>
<evidence type="ECO:0000313" key="1">
    <source>
        <dbReference type="EnsemblMetazoa" id="GPPI011463-PA"/>
    </source>
</evidence>
<dbReference type="EMBL" id="JXJN01004952">
    <property type="status" value="NOT_ANNOTATED_CDS"/>
    <property type="molecule type" value="Genomic_DNA"/>
</dbReference>
<sequence>MPTSELNGESCFVQNACYLYVQGCIFGSHYCDVSHMFYYHYIKSLLMFHTTQLAGGAGLRCPRIAYRSTIAVPCYNFQAACNRCGQQQNSSSFLFYITAYY</sequence>
<accession>A0A1B0AWV3</accession>
<evidence type="ECO:0000313" key="2">
    <source>
        <dbReference type="Proteomes" id="UP000092460"/>
    </source>
</evidence>
<dbReference type="Proteomes" id="UP000092460">
    <property type="component" value="Unassembled WGS sequence"/>
</dbReference>
<dbReference type="VEuPathDB" id="VectorBase:GPPI011463"/>
<name>A0A1B0AWV3_9MUSC</name>
<reference evidence="1" key="2">
    <citation type="submission" date="2020-05" db="UniProtKB">
        <authorList>
            <consortium name="EnsemblMetazoa"/>
        </authorList>
    </citation>
    <scope>IDENTIFICATION</scope>
    <source>
        <strain evidence="1">IAEA</strain>
    </source>
</reference>
<organism evidence="1 2">
    <name type="scientific">Glossina palpalis gambiensis</name>
    <dbReference type="NCBI Taxonomy" id="67801"/>
    <lineage>
        <taxon>Eukaryota</taxon>
        <taxon>Metazoa</taxon>
        <taxon>Ecdysozoa</taxon>
        <taxon>Arthropoda</taxon>
        <taxon>Hexapoda</taxon>
        <taxon>Insecta</taxon>
        <taxon>Pterygota</taxon>
        <taxon>Neoptera</taxon>
        <taxon>Endopterygota</taxon>
        <taxon>Diptera</taxon>
        <taxon>Brachycera</taxon>
        <taxon>Muscomorpha</taxon>
        <taxon>Hippoboscoidea</taxon>
        <taxon>Glossinidae</taxon>
        <taxon>Glossina</taxon>
    </lineage>
</organism>
<protein>
    <submittedName>
        <fullName evidence="1">Uncharacterized protein</fullName>
    </submittedName>
</protein>
<proteinExistence type="predicted"/>
<dbReference type="AlphaFoldDB" id="A0A1B0AWV3"/>